<name>A0A0E2U9Z6_9STRE</name>
<dbReference type="PANTHER" id="PTHR18895">
    <property type="entry name" value="HEMK METHYLTRANSFERASE"/>
    <property type="match status" value="1"/>
</dbReference>
<keyword evidence="1 5" id="KW-0489">Methyltransferase</keyword>
<dbReference type="Pfam" id="PF05175">
    <property type="entry name" value="MTS"/>
    <property type="match status" value="1"/>
</dbReference>
<dbReference type="GO" id="GO:0003676">
    <property type="term" value="F:nucleic acid binding"/>
    <property type="evidence" value="ECO:0007669"/>
    <property type="project" value="InterPro"/>
</dbReference>
<dbReference type="GO" id="GO:0102559">
    <property type="term" value="F:peptide chain release factor N(5)-glutamine methyltransferase activity"/>
    <property type="evidence" value="ECO:0007669"/>
    <property type="project" value="UniProtKB-EC"/>
</dbReference>
<dbReference type="HAMAP" id="MF_02126">
    <property type="entry name" value="RF_methyltr_PrmC"/>
    <property type="match status" value="1"/>
</dbReference>
<dbReference type="NCBIfam" id="TIGR00536">
    <property type="entry name" value="hemK_fam"/>
    <property type="match status" value="1"/>
</dbReference>
<evidence type="ECO:0000259" key="6">
    <source>
        <dbReference type="Pfam" id="PF05175"/>
    </source>
</evidence>
<dbReference type="Pfam" id="PF17827">
    <property type="entry name" value="PrmC_N"/>
    <property type="match status" value="1"/>
</dbReference>
<evidence type="ECO:0000259" key="7">
    <source>
        <dbReference type="Pfam" id="PF17827"/>
    </source>
</evidence>
<dbReference type="GO" id="GO:0032259">
    <property type="term" value="P:methylation"/>
    <property type="evidence" value="ECO:0007669"/>
    <property type="project" value="UniProtKB-KW"/>
</dbReference>
<proteinExistence type="inferred from homology"/>
<dbReference type="InterPro" id="IPR029063">
    <property type="entry name" value="SAM-dependent_MTases_sf"/>
</dbReference>
<dbReference type="InterPro" id="IPR019874">
    <property type="entry name" value="RF_methyltr_PrmC"/>
</dbReference>
<comment type="function">
    <text evidence="5">Methylates the class 1 translation termination release factors RF1/PrfA and RF2/PrfB on the glutamine residue of the universally conserved GGQ motif.</text>
</comment>
<comment type="caution">
    <text evidence="5">Lacks conserved residue(s) required for the propagation of feature annotation.</text>
</comment>
<sequence>MNYAQTISQLQSQLEAVGEDPENLIYVFKELKKWSTLDYLLHQNKEVSTGDLELFQSIMTQLKTHRSPQYITGNAYFRDLILSVDERVLIPRPETEELVSLILEEYSDQSLRVLDIGTGSGAIALGLKKERPNWQIDAADISLDALSLAQENGRALDLEINWLHSDLFSNILDKYDIIVSNPPYIAFEDKDEVGLNVWHSEPHLALFADDNGLAIYRAILEQASHYLTEDGAIYFEIGYKQGQDLKELAEANFPQCRVRLLQDYFGKDRMVVINHEGTDRTN</sequence>
<dbReference type="PROSITE" id="PS00092">
    <property type="entry name" value="N6_MTASE"/>
    <property type="match status" value="1"/>
</dbReference>
<dbReference type="Proteomes" id="UP001180515">
    <property type="component" value="Unassembled WGS sequence"/>
</dbReference>
<keyword evidence="2 5" id="KW-0808">Transferase</keyword>
<dbReference type="InterPro" id="IPR004556">
    <property type="entry name" value="HemK-like"/>
</dbReference>
<dbReference type="InterPro" id="IPR007848">
    <property type="entry name" value="Small_mtfrase_dom"/>
</dbReference>
<feature type="domain" description="Methyltransferase small" evidence="6">
    <location>
        <begin position="103"/>
        <end position="188"/>
    </location>
</feature>
<evidence type="ECO:0000313" key="8">
    <source>
        <dbReference type="EMBL" id="MDT2731324.1"/>
    </source>
</evidence>
<dbReference type="EC" id="2.1.1.297" evidence="5"/>
<dbReference type="InterPro" id="IPR002052">
    <property type="entry name" value="DNA_methylase_N6_adenine_CS"/>
</dbReference>
<accession>A0A0E2U9Z6</accession>
<dbReference type="InterPro" id="IPR040758">
    <property type="entry name" value="PrmC_N"/>
</dbReference>
<feature type="domain" description="Release factor glutamine methyltransferase N-terminal" evidence="7">
    <location>
        <begin position="7"/>
        <end position="73"/>
    </location>
</feature>
<dbReference type="Gene3D" id="1.10.8.10">
    <property type="entry name" value="DNA helicase RuvA subunit, C-terminal domain"/>
    <property type="match status" value="1"/>
</dbReference>
<evidence type="ECO:0000256" key="1">
    <source>
        <dbReference type="ARBA" id="ARBA00022603"/>
    </source>
</evidence>
<feature type="binding site" evidence="5">
    <location>
        <position position="140"/>
    </location>
    <ligand>
        <name>S-adenosyl-L-methionine</name>
        <dbReference type="ChEBI" id="CHEBI:59789"/>
    </ligand>
</feature>
<evidence type="ECO:0000256" key="5">
    <source>
        <dbReference type="HAMAP-Rule" id="MF_02126"/>
    </source>
</evidence>
<dbReference type="NCBIfam" id="TIGR03534">
    <property type="entry name" value="RF_mod_PrmC"/>
    <property type="match status" value="1"/>
</dbReference>
<comment type="caution">
    <text evidence="8">The sequence shown here is derived from an EMBL/GenBank/DDBJ whole genome shotgun (WGS) entry which is preliminary data.</text>
</comment>
<dbReference type="OrthoDB" id="9800643at2"/>
<evidence type="ECO:0000256" key="3">
    <source>
        <dbReference type="ARBA" id="ARBA00022691"/>
    </source>
</evidence>
<organism evidence="8 9">
    <name type="scientific">Streptococcus parauberis</name>
    <dbReference type="NCBI Taxonomy" id="1348"/>
    <lineage>
        <taxon>Bacteria</taxon>
        <taxon>Bacillati</taxon>
        <taxon>Bacillota</taxon>
        <taxon>Bacilli</taxon>
        <taxon>Lactobacillales</taxon>
        <taxon>Streptococcaceae</taxon>
        <taxon>Streptococcus</taxon>
    </lineage>
</organism>
<keyword evidence="3 5" id="KW-0949">S-adenosyl-L-methionine</keyword>
<evidence type="ECO:0000256" key="4">
    <source>
        <dbReference type="ARBA" id="ARBA00048391"/>
    </source>
</evidence>
<feature type="binding site" evidence="5">
    <location>
        <position position="181"/>
    </location>
    <ligand>
        <name>S-adenosyl-L-methionine</name>
        <dbReference type="ChEBI" id="CHEBI:59789"/>
    </ligand>
</feature>
<evidence type="ECO:0000313" key="9">
    <source>
        <dbReference type="Proteomes" id="UP001180515"/>
    </source>
</evidence>
<dbReference type="RefSeq" id="WP_003106820.1">
    <property type="nucleotide sequence ID" value="NZ_BAWT01000002.1"/>
</dbReference>
<comment type="similarity">
    <text evidence="5">Belongs to the protein N5-glutamine methyltransferase family. PrmC subfamily.</text>
</comment>
<evidence type="ECO:0000256" key="2">
    <source>
        <dbReference type="ARBA" id="ARBA00022679"/>
    </source>
</evidence>
<dbReference type="Gene3D" id="3.40.50.150">
    <property type="entry name" value="Vaccinia Virus protein VP39"/>
    <property type="match status" value="1"/>
</dbReference>
<feature type="binding site" evidence="5">
    <location>
        <begin position="117"/>
        <end position="121"/>
    </location>
    <ligand>
        <name>S-adenosyl-L-methionine</name>
        <dbReference type="ChEBI" id="CHEBI:59789"/>
    </ligand>
</feature>
<dbReference type="eggNOG" id="COG2890">
    <property type="taxonomic scope" value="Bacteria"/>
</dbReference>
<comment type="catalytic activity">
    <reaction evidence="4 5">
        <text>L-glutaminyl-[peptide chain release factor] + S-adenosyl-L-methionine = N(5)-methyl-L-glutaminyl-[peptide chain release factor] + S-adenosyl-L-homocysteine + H(+)</text>
        <dbReference type="Rhea" id="RHEA:42896"/>
        <dbReference type="Rhea" id="RHEA-COMP:10271"/>
        <dbReference type="Rhea" id="RHEA-COMP:10272"/>
        <dbReference type="ChEBI" id="CHEBI:15378"/>
        <dbReference type="ChEBI" id="CHEBI:30011"/>
        <dbReference type="ChEBI" id="CHEBI:57856"/>
        <dbReference type="ChEBI" id="CHEBI:59789"/>
        <dbReference type="ChEBI" id="CHEBI:61891"/>
        <dbReference type="EC" id="2.1.1.297"/>
    </reaction>
</comment>
<gene>
    <name evidence="5 8" type="primary">prmC</name>
    <name evidence="8" type="ORF">P7G31_03530</name>
</gene>
<feature type="binding site" evidence="5">
    <location>
        <begin position="181"/>
        <end position="184"/>
    </location>
    <ligand>
        <name>substrate</name>
    </ligand>
</feature>
<dbReference type="SUPFAM" id="SSF53335">
    <property type="entry name" value="S-adenosyl-L-methionine-dependent methyltransferases"/>
    <property type="match status" value="1"/>
</dbReference>
<dbReference type="CDD" id="cd02440">
    <property type="entry name" value="AdoMet_MTases"/>
    <property type="match status" value="1"/>
</dbReference>
<dbReference type="PANTHER" id="PTHR18895:SF74">
    <property type="entry name" value="MTRF1L RELEASE FACTOR GLUTAMINE METHYLTRANSFERASE"/>
    <property type="match status" value="1"/>
</dbReference>
<protein>
    <recommendedName>
        <fullName evidence="5">Release factor glutamine methyltransferase</fullName>
        <shortName evidence="5">RF MTase</shortName>
        <ecNumber evidence="5">2.1.1.297</ecNumber>
    </recommendedName>
    <alternativeName>
        <fullName evidence="5">N5-glutamine methyltransferase PrmC</fullName>
    </alternativeName>
    <alternativeName>
        <fullName evidence="5">Protein-(glutamine-N5) MTase PrmC</fullName>
    </alternativeName>
    <alternativeName>
        <fullName evidence="5">Protein-glutamine N-methyltransferase PrmC</fullName>
    </alternativeName>
</protein>
<reference evidence="8" key="1">
    <citation type="submission" date="2023-03" db="EMBL/GenBank/DDBJ databases">
        <authorList>
            <person name="Shen W."/>
            <person name="Cai J."/>
        </authorList>
    </citation>
    <scope>NUCLEOTIDE SEQUENCE</scope>
    <source>
        <strain evidence="8">P82-2</strain>
    </source>
</reference>
<dbReference type="InterPro" id="IPR050320">
    <property type="entry name" value="N5-glutamine_MTase"/>
</dbReference>
<dbReference type="AlphaFoldDB" id="A0A0E2U9Z6"/>
<dbReference type="EMBL" id="JARQAG010000003">
    <property type="protein sequence ID" value="MDT2731324.1"/>
    <property type="molecule type" value="Genomic_DNA"/>
</dbReference>